<dbReference type="EMBL" id="JTDE01002386">
    <property type="protein sequence ID" value="KAF7257439.1"/>
    <property type="molecule type" value="Genomic_DNA"/>
</dbReference>
<name>A0A8S9YR50_9TREM</name>
<organism evidence="2 3">
    <name type="scientific">Paragonimus skrjabini miyazakii</name>
    <dbReference type="NCBI Taxonomy" id="59628"/>
    <lineage>
        <taxon>Eukaryota</taxon>
        <taxon>Metazoa</taxon>
        <taxon>Spiralia</taxon>
        <taxon>Lophotrochozoa</taxon>
        <taxon>Platyhelminthes</taxon>
        <taxon>Trematoda</taxon>
        <taxon>Digenea</taxon>
        <taxon>Plagiorchiida</taxon>
        <taxon>Troglotremata</taxon>
        <taxon>Troglotrematidae</taxon>
        <taxon>Paragonimus</taxon>
    </lineage>
</organism>
<comment type="caution">
    <text evidence="2">The sequence shown here is derived from an EMBL/GenBank/DDBJ whole genome shotgun (WGS) entry which is preliminary data.</text>
</comment>
<sequence length="413" mass="45498">MSQMISQSTTWGGAKLQGVSANTLQERESLILQRFTSGIGNVIAREFIRKEPRSMEEALSTARAYAAAANATGSSLDNTFEAMAISVAESKPAHNVLDNHKRSSDCIYCQRFGSAIQRCSHNPPLMFPRSRGYWPPSRQTNQGFTAAGGKSHDNVLFLPSVSCKNSHSLLFCSVGLSGCSALTIIDSGAACTVVRSTFCPEVRPYQRELRTANGTVLRTVESSRINVTIENKTVLQEVCVSNAIPWDGIIGLDVLIRAWCTIDLQQRMLRVGYQYVKLPSGRSLTEEPNPDLWSLEVAPVNLQAQVDSFLSSCNPEVSEEAVKQLKDIVLANNSAFASRGAPPRRSSRIQHRINTGESVPLRQPPRRIPALYRDQVSEMIDNMLARDIIQPSTSPWASPVVLAKKKWLTPIVR</sequence>
<keyword evidence="3" id="KW-1185">Reference proteome</keyword>
<dbReference type="SUPFAM" id="SSF50630">
    <property type="entry name" value="Acid proteases"/>
    <property type="match status" value="1"/>
</dbReference>
<dbReference type="AlphaFoldDB" id="A0A8S9YR50"/>
<evidence type="ECO:0000256" key="1">
    <source>
        <dbReference type="SAM" id="MobiDB-lite"/>
    </source>
</evidence>
<dbReference type="InterPro" id="IPR021109">
    <property type="entry name" value="Peptidase_aspartic_dom_sf"/>
</dbReference>
<accession>A0A8S9YR50</accession>
<dbReference type="Gene3D" id="2.40.70.10">
    <property type="entry name" value="Acid Proteases"/>
    <property type="match status" value="1"/>
</dbReference>
<dbReference type="InterPro" id="IPR050951">
    <property type="entry name" value="Retrovirus_Pol_polyprotein"/>
</dbReference>
<reference evidence="2" key="1">
    <citation type="submission" date="2019-07" db="EMBL/GenBank/DDBJ databases">
        <title>Annotation for the trematode Paragonimus miyazaki's.</title>
        <authorList>
            <person name="Choi Y.-J."/>
        </authorList>
    </citation>
    <scope>NUCLEOTIDE SEQUENCE</scope>
    <source>
        <strain evidence="2">Japan</strain>
    </source>
</reference>
<evidence type="ECO:0008006" key="4">
    <source>
        <dbReference type="Google" id="ProtNLM"/>
    </source>
</evidence>
<dbReference type="Proteomes" id="UP000822476">
    <property type="component" value="Unassembled WGS sequence"/>
</dbReference>
<evidence type="ECO:0000313" key="3">
    <source>
        <dbReference type="Proteomes" id="UP000822476"/>
    </source>
</evidence>
<feature type="region of interest" description="Disordered" evidence="1">
    <location>
        <begin position="338"/>
        <end position="365"/>
    </location>
</feature>
<evidence type="ECO:0000313" key="2">
    <source>
        <dbReference type="EMBL" id="KAF7257439.1"/>
    </source>
</evidence>
<protein>
    <recommendedName>
        <fullName evidence="4">Peptidase A2 domain-containing protein</fullName>
    </recommendedName>
</protein>
<proteinExistence type="predicted"/>
<dbReference type="PANTHER" id="PTHR37984">
    <property type="entry name" value="PROTEIN CBG26694"/>
    <property type="match status" value="1"/>
</dbReference>
<dbReference type="PANTHER" id="PTHR37984:SF9">
    <property type="entry name" value="INTEGRASE CATALYTIC DOMAIN-CONTAINING PROTEIN"/>
    <property type="match status" value="1"/>
</dbReference>
<dbReference type="Gene3D" id="3.10.10.10">
    <property type="entry name" value="HIV Type 1 Reverse Transcriptase, subunit A, domain 1"/>
    <property type="match status" value="1"/>
</dbReference>
<dbReference type="OrthoDB" id="420169at2759"/>
<dbReference type="SUPFAM" id="SSF56672">
    <property type="entry name" value="DNA/RNA polymerases"/>
    <property type="match status" value="1"/>
</dbReference>
<gene>
    <name evidence="2" type="ORF">EG68_05336</name>
</gene>
<dbReference type="InterPro" id="IPR043502">
    <property type="entry name" value="DNA/RNA_pol_sf"/>
</dbReference>